<evidence type="ECO:0000256" key="3">
    <source>
        <dbReference type="ARBA" id="ARBA00022692"/>
    </source>
</evidence>
<dbReference type="InterPro" id="IPR005829">
    <property type="entry name" value="Sugar_transporter_CS"/>
</dbReference>
<dbReference type="EMBL" id="MU864456">
    <property type="protein sequence ID" value="KAK4185241.1"/>
    <property type="molecule type" value="Genomic_DNA"/>
</dbReference>
<keyword evidence="5 8" id="KW-0472">Membrane</keyword>
<dbReference type="PROSITE" id="PS00216">
    <property type="entry name" value="SUGAR_TRANSPORT_1"/>
    <property type="match status" value="1"/>
</dbReference>
<dbReference type="GO" id="GO:0005886">
    <property type="term" value="C:plasma membrane"/>
    <property type="evidence" value="ECO:0007669"/>
    <property type="project" value="TreeGrafter"/>
</dbReference>
<keyword evidence="6" id="KW-0325">Glycoprotein</keyword>
<evidence type="ECO:0000256" key="6">
    <source>
        <dbReference type="ARBA" id="ARBA00023180"/>
    </source>
</evidence>
<dbReference type="PANTHER" id="PTHR23501">
    <property type="entry name" value="MAJOR FACILITATOR SUPERFAMILY"/>
    <property type="match status" value="1"/>
</dbReference>
<feature type="domain" description="Major facilitator superfamily (MFS) profile" evidence="9">
    <location>
        <begin position="68"/>
        <end position="555"/>
    </location>
</feature>
<evidence type="ECO:0000256" key="5">
    <source>
        <dbReference type="ARBA" id="ARBA00023136"/>
    </source>
</evidence>
<evidence type="ECO:0000313" key="10">
    <source>
        <dbReference type="EMBL" id="KAK4185241.1"/>
    </source>
</evidence>
<dbReference type="Proteomes" id="UP001302126">
    <property type="component" value="Unassembled WGS sequence"/>
</dbReference>
<proteinExistence type="predicted"/>
<sequence length="587" mass="61059">MAGTDEKPTNNKPGADVTAEDTTTASTTATTIVTVADGDGDGDGDAAAGGGDAPPTKKKGKPARFWMIMVALSLLAFISSLDAMVMGTALPTITAELGGASVYVWIGNSFVFAAAAIQPLIGQLSDIFGRKTPTVGSVVLFTLGSGLAGGANSPAMFIAGRAVQGLGAGGIYVLIEIVACDLLPLRERGKWLGIINAWAGVAAALGPVIGGVLGQDNWRWIFYLNLPICGVALAVIVLFMRVNTGAPNSSIKSLDVVGNLIFVPSITSLLIGLVTGGVVHPWSSFRVVVPIVLGVAGWICFHLHQHFIASNPGVPSRLFSNRTSAGGYVLAFVSSVLLQTAGYFLPVYFQAVVGTTVFDSGLYFMPFAAGTLFAAAVGGVCMSHFGVYRPIHMVSFALSAIGFGLFTLLRPDTPKVAWAWYELIMVFGLGPTISTVLPAILAGLSQADVASASAVFAFVKTFGFVWGVSIPSVIFNGVVDSNLGSVSDANLRTQLANGGAYAFASQAHHLAPTIDPTVWGQVVDVYIVSLKAVWWFGLALSILGVFFVAVEDHLELSTELETDYGLQEKGPGDKKKPDGGETGSTSV</sequence>
<name>A0AAN7AE62_9PEZI</name>
<evidence type="ECO:0000256" key="2">
    <source>
        <dbReference type="ARBA" id="ARBA00022448"/>
    </source>
</evidence>
<feature type="transmembrane region" description="Helical" evidence="8">
    <location>
        <begin position="454"/>
        <end position="475"/>
    </location>
</feature>
<keyword evidence="11" id="KW-1185">Reference proteome</keyword>
<dbReference type="InterPro" id="IPR011701">
    <property type="entry name" value="MFS"/>
</dbReference>
<feature type="transmembrane region" description="Helical" evidence="8">
    <location>
        <begin position="260"/>
        <end position="279"/>
    </location>
</feature>
<feature type="transmembrane region" description="Helical" evidence="8">
    <location>
        <begin position="220"/>
        <end position="239"/>
    </location>
</feature>
<reference evidence="10" key="2">
    <citation type="submission" date="2023-05" db="EMBL/GenBank/DDBJ databases">
        <authorList>
            <consortium name="Lawrence Berkeley National Laboratory"/>
            <person name="Steindorff A."/>
            <person name="Hensen N."/>
            <person name="Bonometti L."/>
            <person name="Westerberg I."/>
            <person name="Brannstrom I.O."/>
            <person name="Guillou S."/>
            <person name="Cros-Aarteil S."/>
            <person name="Calhoun S."/>
            <person name="Haridas S."/>
            <person name="Kuo A."/>
            <person name="Mondo S."/>
            <person name="Pangilinan J."/>
            <person name="Riley R."/>
            <person name="Labutti K."/>
            <person name="Andreopoulos B."/>
            <person name="Lipzen A."/>
            <person name="Chen C."/>
            <person name="Yanf M."/>
            <person name="Daum C."/>
            <person name="Ng V."/>
            <person name="Clum A."/>
            <person name="Ohm R."/>
            <person name="Martin F."/>
            <person name="Silar P."/>
            <person name="Natvig D."/>
            <person name="Lalanne C."/>
            <person name="Gautier V."/>
            <person name="Ament-Velasquez S.L."/>
            <person name="Kruys A."/>
            <person name="Hutchinson M.I."/>
            <person name="Powell A.J."/>
            <person name="Barry K."/>
            <person name="Miller A.N."/>
            <person name="Grigoriev I.V."/>
            <person name="Debuchy R."/>
            <person name="Gladieux P."/>
            <person name="Thoren M.H."/>
            <person name="Johannesson H."/>
        </authorList>
    </citation>
    <scope>NUCLEOTIDE SEQUENCE</scope>
    <source>
        <strain evidence="10">PSN309</strain>
    </source>
</reference>
<evidence type="ECO:0000256" key="1">
    <source>
        <dbReference type="ARBA" id="ARBA00004141"/>
    </source>
</evidence>
<reference evidence="10" key="1">
    <citation type="journal article" date="2023" name="Mol. Phylogenet. Evol.">
        <title>Genome-scale phylogeny and comparative genomics of the fungal order Sordariales.</title>
        <authorList>
            <person name="Hensen N."/>
            <person name="Bonometti L."/>
            <person name="Westerberg I."/>
            <person name="Brannstrom I.O."/>
            <person name="Guillou S."/>
            <person name="Cros-Aarteil S."/>
            <person name="Calhoun S."/>
            <person name="Haridas S."/>
            <person name="Kuo A."/>
            <person name="Mondo S."/>
            <person name="Pangilinan J."/>
            <person name="Riley R."/>
            <person name="LaButti K."/>
            <person name="Andreopoulos B."/>
            <person name="Lipzen A."/>
            <person name="Chen C."/>
            <person name="Yan M."/>
            <person name="Daum C."/>
            <person name="Ng V."/>
            <person name="Clum A."/>
            <person name="Steindorff A."/>
            <person name="Ohm R.A."/>
            <person name="Martin F."/>
            <person name="Silar P."/>
            <person name="Natvig D.O."/>
            <person name="Lalanne C."/>
            <person name="Gautier V."/>
            <person name="Ament-Velasquez S.L."/>
            <person name="Kruys A."/>
            <person name="Hutchinson M.I."/>
            <person name="Powell A.J."/>
            <person name="Barry K."/>
            <person name="Miller A.N."/>
            <person name="Grigoriev I.V."/>
            <person name="Debuchy R."/>
            <person name="Gladieux P."/>
            <person name="Hiltunen Thoren M."/>
            <person name="Johannesson H."/>
        </authorList>
    </citation>
    <scope>NUCLEOTIDE SEQUENCE</scope>
    <source>
        <strain evidence="10">PSN309</strain>
    </source>
</reference>
<feature type="transmembrane region" description="Helical" evidence="8">
    <location>
        <begin position="102"/>
        <end position="121"/>
    </location>
</feature>
<dbReference type="GO" id="GO:0022857">
    <property type="term" value="F:transmembrane transporter activity"/>
    <property type="evidence" value="ECO:0007669"/>
    <property type="project" value="InterPro"/>
</dbReference>
<dbReference type="Pfam" id="PF07690">
    <property type="entry name" value="MFS_1"/>
    <property type="match status" value="1"/>
</dbReference>
<evidence type="ECO:0000259" key="9">
    <source>
        <dbReference type="PROSITE" id="PS50850"/>
    </source>
</evidence>
<evidence type="ECO:0000256" key="7">
    <source>
        <dbReference type="SAM" id="MobiDB-lite"/>
    </source>
</evidence>
<evidence type="ECO:0000256" key="8">
    <source>
        <dbReference type="SAM" id="Phobius"/>
    </source>
</evidence>
<keyword evidence="2" id="KW-0813">Transport</keyword>
<dbReference type="InterPro" id="IPR020846">
    <property type="entry name" value="MFS_dom"/>
</dbReference>
<comment type="subcellular location">
    <subcellularLocation>
        <location evidence="1">Membrane</location>
        <topology evidence="1">Multi-pass membrane protein</topology>
    </subcellularLocation>
</comment>
<evidence type="ECO:0000256" key="4">
    <source>
        <dbReference type="ARBA" id="ARBA00022989"/>
    </source>
</evidence>
<dbReference type="PANTHER" id="PTHR23501:SF187">
    <property type="entry name" value="MAJOR FACILITATOR SUPERFAMILY (MFS) PROFILE DOMAIN-CONTAINING PROTEIN"/>
    <property type="match status" value="1"/>
</dbReference>
<dbReference type="InterPro" id="IPR036259">
    <property type="entry name" value="MFS_trans_sf"/>
</dbReference>
<feature type="transmembrane region" description="Helical" evidence="8">
    <location>
        <begin position="361"/>
        <end position="381"/>
    </location>
</feature>
<feature type="transmembrane region" description="Helical" evidence="8">
    <location>
        <begin position="285"/>
        <end position="304"/>
    </location>
</feature>
<dbReference type="PROSITE" id="PS50850">
    <property type="entry name" value="MFS"/>
    <property type="match status" value="1"/>
</dbReference>
<feature type="compositionally biased region" description="Low complexity" evidence="7">
    <location>
        <begin position="15"/>
        <end position="37"/>
    </location>
</feature>
<feature type="transmembrane region" description="Helical" evidence="8">
    <location>
        <begin position="417"/>
        <end position="442"/>
    </location>
</feature>
<evidence type="ECO:0000313" key="11">
    <source>
        <dbReference type="Proteomes" id="UP001302126"/>
    </source>
</evidence>
<feature type="region of interest" description="Disordered" evidence="7">
    <location>
        <begin position="565"/>
        <end position="587"/>
    </location>
</feature>
<gene>
    <name evidence="10" type="ORF">QBC35DRAFT_20558</name>
</gene>
<feature type="transmembrane region" description="Helical" evidence="8">
    <location>
        <begin position="393"/>
        <end position="411"/>
    </location>
</feature>
<organism evidence="10 11">
    <name type="scientific">Podospora australis</name>
    <dbReference type="NCBI Taxonomy" id="1536484"/>
    <lineage>
        <taxon>Eukaryota</taxon>
        <taxon>Fungi</taxon>
        <taxon>Dikarya</taxon>
        <taxon>Ascomycota</taxon>
        <taxon>Pezizomycotina</taxon>
        <taxon>Sordariomycetes</taxon>
        <taxon>Sordariomycetidae</taxon>
        <taxon>Sordariales</taxon>
        <taxon>Podosporaceae</taxon>
        <taxon>Podospora</taxon>
    </lineage>
</organism>
<dbReference type="PRINTS" id="PR01036">
    <property type="entry name" value="TCRTETB"/>
</dbReference>
<feature type="transmembrane region" description="Helical" evidence="8">
    <location>
        <begin position="157"/>
        <end position="179"/>
    </location>
</feature>
<comment type="caution">
    <text evidence="10">The sequence shown here is derived from an EMBL/GenBank/DDBJ whole genome shotgun (WGS) entry which is preliminary data.</text>
</comment>
<dbReference type="SUPFAM" id="SSF103473">
    <property type="entry name" value="MFS general substrate transporter"/>
    <property type="match status" value="1"/>
</dbReference>
<feature type="transmembrane region" description="Helical" evidence="8">
    <location>
        <begin position="133"/>
        <end position="151"/>
    </location>
</feature>
<feature type="compositionally biased region" description="Basic and acidic residues" evidence="7">
    <location>
        <begin position="570"/>
        <end position="579"/>
    </location>
</feature>
<feature type="transmembrane region" description="Helical" evidence="8">
    <location>
        <begin position="532"/>
        <end position="550"/>
    </location>
</feature>
<accession>A0AAN7AE62</accession>
<feature type="transmembrane region" description="Helical" evidence="8">
    <location>
        <begin position="65"/>
        <end position="90"/>
    </location>
</feature>
<dbReference type="AlphaFoldDB" id="A0AAN7AE62"/>
<keyword evidence="3 8" id="KW-0812">Transmembrane</keyword>
<protein>
    <submittedName>
        <fullName evidence="10">MFS-type transporter YusP</fullName>
    </submittedName>
</protein>
<feature type="transmembrane region" description="Helical" evidence="8">
    <location>
        <begin position="191"/>
        <end position="214"/>
    </location>
</feature>
<dbReference type="Gene3D" id="1.20.1720.10">
    <property type="entry name" value="Multidrug resistance protein D"/>
    <property type="match status" value="1"/>
</dbReference>
<feature type="transmembrane region" description="Helical" evidence="8">
    <location>
        <begin position="325"/>
        <end position="349"/>
    </location>
</feature>
<feature type="region of interest" description="Disordered" evidence="7">
    <location>
        <begin position="1"/>
        <end position="60"/>
    </location>
</feature>
<keyword evidence="4 8" id="KW-1133">Transmembrane helix</keyword>